<protein>
    <recommendedName>
        <fullName evidence="3">Phospholipid/glycerol acyltransferase domain-containing protein</fullName>
    </recommendedName>
</protein>
<accession>A0A2H0BEJ5</accession>
<comment type="caution">
    <text evidence="1">The sequence shown here is derived from an EMBL/GenBank/DDBJ whole genome shotgun (WGS) entry which is preliminary data.</text>
</comment>
<sequence>MNEDKREQLRQITQTAYHAYYSRINARQPIINTYNKLLTEYEKISPVTITYESPHTQETLQTYPHFLLVANHLPTPHLVDIRDNQFLDELGLYPNMRIHAWYDPNEFRYYPLVKVIPTNYSHHVITGTKPDLLGKIAALRNDIQVPPEPSSGRTPYVIEEMRKYIETTDKSAFLIFPEGRDTEGFLDQYHYYMFDLRKGFAVIAKELELPILPVSVAFDPEKFKHHLFVHNIITPAQVNATTIENLVSQLKNSFTTGIPTALPKVDVTWISEQYQ</sequence>
<evidence type="ECO:0000313" key="1">
    <source>
        <dbReference type="EMBL" id="PIP56103.1"/>
    </source>
</evidence>
<dbReference type="Proteomes" id="UP000228495">
    <property type="component" value="Unassembled WGS sequence"/>
</dbReference>
<reference evidence="1 2" key="1">
    <citation type="submission" date="2017-09" db="EMBL/GenBank/DDBJ databases">
        <title>Depth-based differentiation of microbial function through sediment-hosted aquifers and enrichment of novel symbionts in the deep terrestrial subsurface.</title>
        <authorList>
            <person name="Probst A.J."/>
            <person name="Ladd B."/>
            <person name="Jarett J.K."/>
            <person name="Geller-Mcgrath D.E."/>
            <person name="Sieber C.M."/>
            <person name="Emerson J.B."/>
            <person name="Anantharaman K."/>
            <person name="Thomas B.C."/>
            <person name="Malmstrom R."/>
            <person name="Stieglmeier M."/>
            <person name="Klingl A."/>
            <person name="Woyke T."/>
            <person name="Ryan C.M."/>
            <person name="Banfield J.F."/>
        </authorList>
    </citation>
    <scope>NUCLEOTIDE SEQUENCE [LARGE SCALE GENOMIC DNA]</scope>
    <source>
        <strain evidence="1">CG22_combo_CG10-13_8_21_14_all_39_12</strain>
    </source>
</reference>
<gene>
    <name evidence="1" type="ORF">COX05_04865</name>
</gene>
<evidence type="ECO:0008006" key="3">
    <source>
        <dbReference type="Google" id="ProtNLM"/>
    </source>
</evidence>
<dbReference type="AlphaFoldDB" id="A0A2H0BEJ5"/>
<organism evidence="1 2">
    <name type="scientific">candidate division WWE3 bacterium CG22_combo_CG10-13_8_21_14_all_39_12</name>
    <dbReference type="NCBI Taxonomy" id="1975094"/>
    <lineage>
        <taxon>Bacteria</taxon>
        <taxon>Katanobacteria</taxon>
    </lineage>
</organism>
<proteinExistence type="predicted"/>
<name>A0A2H0BEJ5_UNCKA</name>
<dbReference type="EMBL" id="PCSU01000088">
    <property type="protein sequence ID" value="PIP56103.1"/>
    <property type="molecule type" value="Genomic_DNA"/>
</dbReference>
<evidence type="ECO:0000313" key="2">
    <source>
        <dbReference type="Proteomes" id="UP000228495"/>
    </source>
</evidence>